<reference evidence="4 5" key="2">
    <citation type="submission" date="2020-07" db="EMBL/GenBank/DDBJ databases">
        <title>Genome assembly of wild tea tree DASZ reveals pedigree and selection history of tea varieties.</title>
        <authorList>
            <person name="Zhang W."/>
        </authorList>
    </citation>
    <scope>NUCLEOTIDE SEQUENCE [LARGE SCALE GENOMIC DNA]</scope>
    <source>
        <strain evidence="5">cv. G240</strain>
        <tissue evidence="4">Leaf</tissue>
    </source>
</reference>
<name>A0A7J7HTJ0_CAMSI</name>
<evidence type="ECO:0000313" key="5">
    <source>
        <dbReference type="Proteomes" id="UP000593564"/>
    </source>
</evidence>
<organism evidence="4 5">
    <name type="scientific">Camellia sinensis</name>
    <name type="common">Tea plant</name>
    <name type="synonym">Thea sinensis</name>
    <dbReference type="NCBI Taxonomy" id="4442"/>
    <lineage>
        <taxon>Eukaryota</taxon>
        <taxon>Viridiplantae</taxon>
        <taxon>Streptophyta</taxon>
        <taxon>Embryophyta</taxon>
        <taxon>Tracheophyta</taxon>
        <taxon>Spermatophyta</taxon>
        <taxon>Magnoliopsida</taxon>
        <taxon>eudicotyledons</taxon>
        <taxon>Gunneridae</taxon>
        <taxon>Pentapetalae</taxon>
        <taxon>asterids</taxon>
        <taxon>Ericales</taxon>
        <taxon>Theaceae</taxon>
        <taxon>Camellia</taxon>
    </lineage>
</organism>
<dbReference type="Gene3D" id="1.50.40.10">
    <property type="entry name" value="Mitochondrial carrier domain"/>
    <property type="match status" value="1"/>
</dbReference>
<comment type="caution">
    <text evidence="4">The sequence shown here is derived from an EMBL/GenBank/DDBJ whole genome shotgun (WGS) entry which is preliminary data.</text>
</comment>
<dbReference type="EMBL" id="JACBKZ010000003">
    <property type="protein sequence ID" value="KAF5955835.1"/>
    <property type="molecule type" value="Genomic_DNA"/>
</dbReference>
<keyword evidence="2" id="KW-0812">Transmembrane</keyword>
<evidence type="ECO:0000256" key="3">
    <source>
        <dbReference type="ARBA" id="ARBA00023136"/>
    </source>
</evidence>
<gene>
    <name evidence="4" type="ORF">HYC85_008691</name>
</gene>
<dbReference type="Gene3D" id="3.90.1300.10">
    <property type="entry name" value="Amidase signature (AS) domain"/>
    <property type="match status" value="1"/>
</dbReference>
<dbReference type="InterPro" id="IPR023395">
    <property type="entry name" value="MCP_dom_sf"/>
</dbReference>
<comment type="subcellular location">
    <subcellularLocation>
        <location evidence="1">Membrane</location>
    </subcellularLocation>
</comment>
<accession>A0A7J7HTJ0</accession>
<dbReference type="SUPFAM" id="SSF103506">
    <property type="entry name" value="Mitochondrial carrier"/>
    <property type="match status" value="1"/>
</dbReference>
<keyword evidence="5" id="KW-1185">Reference proteome</keyword>
<keyword evidence="3" id="KW-0472">Membrane</keyword>
<evidence type="ECO:0000256" key="1">
    <source>
        <dbReference type="ARBA" id="ARBA00004370"/>
    </source>
</evidence>
<protein>
    <submittedName>
        <fullName evidence="4">Uncharacterized protein</fullName>
    </submittedName>
</protein>
<dbReference type="PANTHER" id="PTHR42678">
    <property type="entry name" value="AMIDASE"/>
    <property type="match status" value="1"/>
</dbReference>
<evidence type="ECO:0000256" key="2">
    <source>
        <dbReference type="ARBA" id="ARBA00022692"/>
    </source>
</evidence>
<dbReference type="InterPro" id="IPR036928">
    <property type="entry name" value="AS_sf"/>
</dbReference>
<proteinExistence type="predicted"/>
<dbReference type="Proteomes" id="UP000593564">
    <property type="component" value="Unassembled WGS sequence"/>
</dbReference>
<reference evidence="5" key="1">
    <citation type="journal article" date="2020" name="Nat. Commun.">
        <title>Genome assembly of wild tea tree DASZ reveals pedigree and selection history of tea varieties.</title>
        <authorList>
            <person name="Zhang W."/>
            <person name="Zhang Y."/>
            <person name="Qiu H."/>
            <person name="Guo Y."/>
            <person name="Wan H."/>
            <person name="Zhang X."/>
            <person name="Scossa F."/>
            <person name="Alseekh S."/>
            <person name="Zhang Q."/>
            <person name="Wang P."/>
            <person name="Xu L."/>
            <person name="Schmidt M.H."/>
            <person name="Jia X."/>
            <person name="Li D."/>
            <person name="Zhu A."/>
            <person name="Guo F."/>
            <person name="Chen W."/>
            <person name="Ni D."/>
            <person name="Usadel B."/>
            <person name="Fernie A.R."/>
            <person name="Wen W."/>
        </authorList>
    </citation>
    <scope>NUCLEOTIDE SEQUENCE [LARGE SCALE GENOMIC DNA]</scope>
    <source>
        <strain evidence="5">cv. G240</strain>
    </source>
</reference>
<sequence length="326" mass="36890">MVGSRVFSECFSLTMFRGFSLIRMKMVAPGGEALGGVIGAFRYMIQNEGCFSLYKGLVPLNYKHGTFRCYFYDVCDILKSAYLRSPEGRKRIQHLKEQVEELNALEQLGLGALAHTLAPSSCDRSKGVCCNCNCYRNYCRFLYLYVYPLLVDSKSIDFILNRERGAILLDNLDIANMDVIMNLNASGEAIAILAEFKFSINTYLKELVTSPVRSVADVIAFNQKFSNLEMLDKYGHEIFVLVEATNGIGKAEEGFLNLERLSKHGFEKIMIENDLDGLVALADWEVAHVLVIGWISKNHCSVWISHKWYAIWDIFCRNQGFGAEID</sequence>
<evidence type="ECO:0000313" key="4">
    <source>
        <dbReference type="EMBL" id="KAF5955835.1"/>
    </source>
</evidence>
<dbReference type="GO" id="GO:0016020">
    <property type="term" value="C:membrane"/>
    <property type="evidence" value="ECO:0007669"/>
    <property type="project" value="UniProtKB-SubCell"/>
</dbReference>
<dbReference type="PANTHER" id="PTHR42678:SF34">
    <property type="entry name" value="OS04G0183300 PROTEIN"/>
    <property type="match status" value="1"/>
</dbReference>
<dbReference type="AlphaFoldDB" id="A0A7J7HTJ0"/>